<accession>A0A246K6J7</accession>
<organism evidence="1 2">
    <name type="scientific">Sphingopyxis witflariensis</name>
    <dbReference type="NCBI Taxonomy" id="173675"/>
    <lineage>
        <taxon>Bacteria</taxon>
        <taxon>Pseudomonadati</taxon>
        <taxon>Pseudomonadota</taxon>
        <taxon>Alphaproteobacteria</taxon>
        <taxon>Sphingomonadales</taxon>
        <taxon>Sphingomonadaceae</taxon>
        <taxon>Sphingopyxis</taxon>
    </lineage>
</organism>
<dbReference type="AlphaFoldDB" id="A0A246K6J7"/>
<dbReference type="EMBL" id="NISJ01000001">
    <property type="protein sequence ID" value="OWR00964.1"/>
    <property type="molecule type" value="Genomic_DNA"/>
</dbReference>
<dbReference type="RefSeq" id="WP_088470770.1">
    <property type="nucleotide sequence ID" value="NZ_NISJ01000001.1"/>
</dbReference>
<proteinExistence type="predicted"/>
<evidence type="ECO:0000313" key="1">
    <source>
        <dbReference type="EMBL" id="OWR00964.1"/>
    </source>
</evidence>
<keyword evidence="2" id="KW-1185">Reference proteome</keyword>
<comment type="caution">
    <text evidence="1">The sequence shown here is derived from an EMBL/GenBank/DDBJ whole genome shotgun (WGS) entry which is preliminary data.</text>
</comment>
<sequence length="64" mass="7285">MAKKQAVQRERTLTLGLVQFAAISAVEGIRLTDSAKREFRADDHRRATSAERRQRIIEKYAAKA</sequence>
<name>A0A246K6J7_9SPHN</name>
<gene>
    <name evidence="1" type="ORF">CDQ91_00600</name>
</gene>
<reference evidence="1 2" key="1">
    <citation type="journal article" date="2002" name="Int. J. Syst. Evol. Microbiol.">
        <title>Sphingopyxis witflariensis sp. nov., isolated from activated sludge.</title>
        <authorList>
            <person name="Kampfer P."/>
            <person name="Witzenberger R."/>
            <person name="Denner E.B."/>
            <person name="Busse H.J."/>
            <person name="Neef A."/>
        </authorList>
    </citation>
    <scope>NUCLEOTIDE SEQUENCE [LARGE SCALE GENOMIC DNA]</scope>
    <source>
        <strain evidence="1 2">DSM 14551</strain>
    </source>
</reference>
<evidence type="ECO:0000313" key="2">
    <source>
        <dbReference type="Proteomes" id="UP000197097"/>
    </source>
</evidence>
<protein>
    <submittedName>
        <fullName evidence="1">Uncharacterized protein</fullName>
    </submittedName>
</protein>
<dbReference type="Proteomes" id="UP000197097">
    <property type="component" value="Unassembled WGS sequence"/>
</dbReference>
<dbReference type="OrthoDB" id="8255609at2"/>